<dbReference type="EMBL" id="NSIT01000162">
    <property type="protein sequence ID" value="PJE78539.1"/>
    <property type="molecule type" value="Genomic_DNA"/>
</dbReference>
<comment type="caution">
    <text evidence="1">The sequence shown here is derived from an EMBL/GenBank/DDBJ whole genome shotgun (WGS) entry which is preliminary data.</text>
</comment>
<evidence type="ECO:0000313" key="1">
    <source>
        <dbReference type="EMBL" id="PJE78539.1"/>
    </source>
</evidence>
<dbReference type="AlphaFoldDB" id="A0A2H9T5R2"/>
<organism evidence="1">
    <name type="scientific">invertebrate metagenome</name>
    <dbReference type="NCBI Taxonomy" id="1711999"/>
    <lineage>
        <taxon>unclassified sequences</taxon>
        <taxon>metagenomes</taxon>
        <taxon>organismal metagenomes</taxon>
    </lineage>
</organism>
<protein>
    <submittedName>
        <fullName evidence="1">Uncharacterized protein</fullName>
    </submittedName>
</protein>
<name>A0A2H9T5R2_9ZZZZ</name>
<gene>
    <name evidence="1" type="ORF">CI610_02521</name>
</gene>
<accession>A0A2H9T5R2</accession>
<proteinExistence type="predicted"/>
<sequence length="106" mass="12331">MYTTYIKCAKQLAFGDRQGLQHHIQVLGLALDLSISLMAGIRNGKQYKPTQRHIDNYYSNALNSSSNCFIRLLKRNLHWAEENLSESHLNHQFHRNCQSKIQDKNC</sequence>
<reference evidence="1" key="1">
    <citation type="journal article" date="2017" name="Appl. Environ. Microbiol.">
        <title>Molecular characterization of an Endozoicomonas-like organism causing infection in king scallop Pecten maximus L.</title>
        <authorList>
            <person name="Cano I."/>
            <person name="van Aerle R."/>
            <person name="Ross S."/>
            <person name="Verner-Jeffreys D.W."/>
            <person name="Paley R.K."/>
            <person name="Rimmer G."/>
            <person name="Ryder D."/>
            <person name="Hooper P."/>
            <person name="Stone D."/>
            <person name="Feist S.W."/>
        </authorList>
    </citation>
    <scope>NUCLEOTIDE SEQUENCE</scope>
</reference>